<evidence type="ECO:0008006" key="4">
    <source>
        <dbReference type="Google" id="ProtNLM"/>
    </source>
</evidence>
<accession>A0A8J4E2V1</accession>
<dbReference type="Proteomes" id="UP000612585">
    <property type="component" value="Unassembled WGS sequence"/>
</dbReference>
<name>A0A8J4E2V1_9ACTN</name>
<feature type="transmembrane region" description="Helical" evidence="1">
    <location>
        <begin position="138"/>
        <end position="161"/>
    </location>
</feature>
<feature type="transmembrane region" description="Helical" evidence="1">
    <location>
        <begin position="6"/>
        <end position="27"/>
    </location>
</feature>
<evidence type="ECO:0000313" key="3">
    <source>
        <dbReference type="Proteomes" id="UP000612585"/>
    </source>
</evidence>
<evidence type="ECO:0000256" key="1">
    <source>
        <dbReference type="SAM" id="Phobius"/>
    </source>
</evidence>
<keyword evidence="3" id="KW-1185">Reference proteome</keyword>
<protein>
    <recommendedName>
        <fullName evidence="4">DUF3592 domain-containing protein</fullName>
    </recommendedName>
</protein>
<keyword evidence="1" id="KW-0812">Transmembrane</keyword>
<reference evidence="2" key="1">
    <citation type="submission" date="2021-01" db="EMBL/GenBank/DDBJ databases">
        <title>Whole genome shotgun sequence of Virgisporangium aurantiacum NBRC 16421.</title>
        <authorList>
            <person name="Komaki H."/>
            <person name="Tamura T."/>
        </authorList>
    </citation>
    <scope>NUCLEOTIDE SEQUENCE</scope>
    <source>
        <strain evidence="2">NBRC 16421</strain>
    </source>
</reference>
<sequence>MVRFGWVRGLLVLIGLGVMVFGIVRAVGPFHDVRAFRAVVECDRRADCFGREPGTIVARDTYTTTNTDSEGHTTTSVHYEVTWERADGRRSTRDVSKDFYAAVRAGMSVELRTWRGAVVGLEVDGGEQWFQPSVGYALGGWLFLAAMGFGILVWGLAFGFWDGWFHLFFRLFCWVFFVLLLAGATTGVLAYGFASGWALVRDVVGFLFAFGIASAMLLGSLDRW</sequence>
<proteinExistence type="predicted"/>
<evidence type="ECO:0000313" key="2">
    <source>
        <dbReference type="EMBL" id="GIJ59278.1"/>
    </source>
</evidence>
<feature type="transmembrane region" description="Helical" evidence="1">
    <location>
        <begin position="167"/>
        <end position="191"/>
    </location>
</feature>
<comment type="caution">
    <text evidence="2">The sequence shown here is derived from an EMBL/GenBank/DDBJ whole genome shotgun (WGS) entry which is preliminary data.</text>
</comment>
<keyword evidence="1" id="KW-0472">Membrane</keyword>
<feature type="transmembrane region" description="Helical" evidence="1">
    <location>
        <begin position="203"/>
        <end position="221"/>
    </location>
</feature>
<dbReference type="RefSeq" id="WP_204001157.1">
    <property type="nucleotide sequence ID" value="NZ_BOPG01000045.1"/>
</dbReference>
<dbReference type="AlphaFoldDB" id="A0A8J4E2V1"/>
<gene>
    <name evidence="2" type="ORF">Vau01_067940</name>
</gene>
<keyword evidence="1" id="KW-1133">Transmembrane helix</keyword>
<organism evidence="2 3">
    <name type="scientific">Virgisporangium aurantiacum</name>
    <dbReference type="NCBI Taxonomy" id="175570"/>
    <lineage>
        <taxon>Bacteria</taxon>
        <taxon>Bacillati</taxon>
        <taxon>Actinomycetota</taxon>
        <taxon>Actinomycetes</taxon>
        <taxon>Micromonosporales</taxon>
        <taxon>Micromonosporaceae</taxon>
        <taxon>Virgisporangium</taxon>
    </lineage>
</organism>
<dbReference type="EMBL" id="BOPG01000045">
    <property type="protein sequence ID" value="GIJ59278.1"/>
    <property type="molecule type" value="Genomic_DNA"/>
</dbReference>